<dbReference type="AlphaFoldDB" id="A0AAV8RPG2"/>
<comment type="caution">
    <text evidence="1">The sequence shown here is derived from an EMBL/GenBank/DDBJ whole genome shotgun (WGS) entry which is preliminary data.</text>
</comment>
<name>A0AAV8RPG2_ENSVE</name>
<evidence type="ECO:0000313" key="1">
    <source>
        <dbReference type="EMBL" id="KAJ8509681.1"/>
    </source>
</evidence>
<gene>
    <name evidence="1" type="ORF">OPV22_000115</name>
</gene>
<dbReference type="EMBL" id="JAQQAF010000001">
    <property type="protein sequence ID" value="KAJ8509681.1"/>
    <property type="molecule type" value="Genomic_DNA"/>
</dbReference>
<reference evidence="1 2" key="1">
    <citation type="submission" date="2022-12" db="EMBL/GenBank/DDBJ databases">
        <title>Chromosome-scale assembly of the Ensete ventricosum genome.</title>
        <authorList>
            <person name="Dussert Y."/>
            <person name="Stocks J."/>
            <person name="Wendawek A."/>
            <person name="Woldeyes F."/>
            <person name="Nichols R.A."/>
            <person name="Borrell J.S."/>
        </authorList>
    </citation>
    <scope>NUCLEOTIDE SEQUENCE [LARGE SCALE GENOMIC DNA]</scope>
    <source>
        <strain evidence="2">cv. Maze</strain>
        <tissue evidence="1">Seeds</tissue>
    </source>
</reference>
<sequence length="145" mass="17201">MPDLGIRTAIVYALCTKCCHLAAQPVGMHTIMLHEERSCLRSSLHAQSIRYCWFLELRMNIRCRCKKKWEKSSDNSQHKQQFCSKQHSAASPDYHPGFPFMTIPEASFSLDKMKAWPMQQAYPHQVFKSDFSRFVLFFFFFFFYH</sequence>
<proteinExistence type="predicted"/>
<organism evidence="1 2">
    <name type="scientific">Ensete ventricosum</name>
    <name type="common">Abyssinian banana</name>
    <name type="synonym">Musa ensete</name>
    <dbReference type="NCBI Taxonomy" id="4639"/>
    <lineage>
        <taxon>Eukaryota</taxon>
        <taxon>Viridiplantae</taxon>
        <taxon>Streptophyta</taxon>
        <taxon>Embryophyta</taxon>
        <taxon>Tracheophyta</taxon>
        <taxon>Spermatophyta</taxon>
        <taxon>Magnoliopsida</taxon>
        <taxon>Liliopsida</taxon>
        <taxon>Zingiberales</taxon>
        <taxon>Musaceae</taxon>
        <taxon>Ensete</taxon>
    </lineage>
</organism>
<accession>A0AAV8RPG2</accession>
<dbReference type="Proteomes" id="UP001222027">
    <property type="component" value="Unassembled WGS sequence"/>
</dbReference>
<keyword evidence="2" id="KW-1185">Reference proteome</keyword>
<protein>
    <submittedName>
        <fullName evidence="1">Uncharacterized protein</fullName>
    </submittedName>
</protein>
<evidence type="ECO:0000313" key="2">
    <source>
        <dbReference type="Proteomes" id="UP001222027"/>
    </source>
</evidence>